<keyword evidence="3" id="KW-1185">Reference proteome</keyword>
<sequence length="139" mass="15488">MSLQLQAMLRMSPFHVDSRCNQFSPETFLCKQKVEGRPPPRIAATISSLYGCHLLARKMRMELLWLIPICAERRLVPFVGILDIAASTCVDVPLSVAIFGLPDLLTSATESVLLKFLISFATLSWLICVLRVALKVRAT</sequence>
<keyword evidence="1" id="KW-0812">Transmembrane</keyword>
<dbReference type="EMBL" id="BGPR01000021">
    <property type="protein sequence ID" value="GBL80371.1"/>
    <property type="molecule type" value="Genomic_DNA"/>
</dbReference>
<dbReference type="Proteomes" id="UP000499080">
    <property type="component" value="Unassembled WGS sequence"/>
</dbReference>
<keyword evidence="1" id="KW-1133">Transmembrane helix</keyword>
<reference evidence="2 3" key="1">
    <citation type="journal article" date="2019" name="Sci. Rep.">
        <title>Orb-weaving spider Araneus ventricosus genome elucidates the spidroin gene catalogue.</title>
        <authorList>
            <person name="Kono N."/>
            <person name="Nakamura H."/>
            <person name="Ohtoshi R."/>
            <person name="Moran D.A.P."/>
            <person name="Shinohara A."/>
            <person name="Yoshida Y."/>
            <person name="Fujiwara M."/>
            <person name="Mori M."/>
            <person name="Tomita M."/>
            <person name="Arakawa K."/>
        </authorList>
    </citation>
    <scope>NUCLEOTIDE SEQUENCE [LARGE SCALE GENOMIC DNA]</scope>
</reference>
<accession>A0A4Y2AKG3</accession>
<comment type="caution">
    <text evidence="2">The sequence shown here is derived from an EMBL/GenBank/DDBJ whole genome shotgun (WGS) entry which is preliminary data.</text>
</comment>
<gene>
    <name evidence="2" type="ORF">AVEN_92279_1</name>
</gene>
<evidence type="ECO:0000313" key="3">
    <source>
        <dbReference type="Proteomes" id="UP000499080"/>
    </source>
</evidence>
<evidence type="ECO:0000256" key="1">
    <source>
        <dbReference type="SAM" id="Phobius"/>
    </source>
</evidence>
<feature type="transmembrane region" description="Helical" evidence="1">
    <location>
        <begin position="75"/>
        <end position="101"/>
    </location>
</feature>
<keyword evidence="1" id="KW-0472">Membrane</keyword>
<organism evidence="2 3">
    <name type="scientific">Araneus ventricosus</name>
    <name type="common">Orbweaver spider</name>
    <name type="synonym">Epeira ventricosa</name>
    <dbReference type="NCBI Taxonomy" id="182803"/>
    <lineage>
        <taxon>Eukaryota</taxon>
        <taxon>Metazoa</taxon>
        <taxon>Ecdysozoa</taxon>
        <taxon>Arthropoda</taxon>
        <taxon>Chelicerata</taxon>
        <taxon>Arachnida</taxon>
        <taxon>Araneae</taxon>
        <taxon>Araneomorphae</taxon>
        <taxon>Entelegynae</taxon>
        <taxon>Araneoidea</taxon>
        <taxon>Araneidae</taxon>
        <taxon>Araneus</taxon>
    </lineage>
</organism>
<name>A0A4Y2AKG3_ARAVE</name>
<dbReference type="AlphaFoldDB" id="A0A4Y2AKG3"/>
<protein>
    <submittedName>
        <fullName evidence="2">Uncharacterized protein</fullName>
    </submittedName>
</protein>
<evidence type="ECO:0000313" key="2">
    <source>
        <dbReference type="EMBL" id="GBL80371.1"/>
    </source>
</evidence>
<proteinExistence type="predicted"/>
<feature type="transmembrane region" description="Helical" evidence="1">
    <location>
        <begin position="113"/>
        <end position="134"/>
    </location>
</feature>